<protein>
    <submittedName>
        <fullName evidence="2">Uncharacterized protein</fullName>
    </submittedName>
</protein>
<feature type="compositionally biased region" description="Low complexity" evidence="1">
    <location>
        <begin position="499"/>
        <end position="516"/>
    </location>
</feature>
<dbReference type="SUPFAM" id="SSF46785">
    <property type="entry name" value="Winged helix' DNA-binding domain"/>
    <property type="match status" value="1"/>
</dbReference>
<proteinExistence type="predicted"/>
<sequence>MATSISAVPPGGITLRGVSNEGDGVKKGAASAVLLELSDGQVQEFRKAAQLKDGLQLVAGNIPKLRVGGRTIELSLAPDAFRNELYASTVPGSLADLTFSGLVSHRAALKGDGGDSGDDTAGSDAALAALKSTMASLEQEKQANHTNIVNSVLPTPKNRFEAARKSRRSLLGTDPGSPALGAGPASRAPTSEPINESEVRLRALRTPILHLLAVEPTSTSHIVHKTHIPKDDIEKILPKIARQEDGGAWKLIDRAYKDLDVWSFRYTSQKDRQSAIDNAVRAFDRQRIGKEEKMWQQLLPKEDRGKGIVLSRLGAGQGQKGLTPMHASSPMQADAGGKATNAANTPRVGASTPKPTASKGDAMKRLLSKDPKKRAEEAAKEQKRKERAAAREAAASAPKAAAKRQKAKKENPKIKSAEIVHSSDDDSGEEGEVKDGITRVDSNIGPEKAKPAAQLDGRSASSTSPDSSDEASTVRKAAVKTGAKARANPDPAKSIASLASKTVKPASAAAAGKATPRTTNGLSAPSSQHKSQRSPRKDSRPNVPSPLGAARPRLASDVSDRTAVGVQRTKQGAGTPHGLGITSGTRKRHDTVTSSASSEGDKKSNEDVSAKKLATNGSAKTKTQPINGVARQTEAGVKRKAEDSTAQLHQKPTKHRKTDSASAHYNPAPTVPQTKTSTFRTSPRTSSSSSEHSVLETITFTQGISVAEKFTVYYPAYAKMYDELAAKEQRGERVGGEERERLWAMHRRLEQMKREIAVASRRGVGEE</sequence>
<feature type="compositionally biased region" description="Basic and acidic residues" evidence="1">
    <location>
        <begin position="361"/>
        <end position="390"/>
    </location>
</feature>
<keyword evidence="3" id="KW-1185">Reference proteome</keyword>
<dbReference type="InterPro" id="IPR036390">
    <property type="entry name" value="WH_DNA-bd_sf"/>
</dbReference>
<feature type="compositionally biased region" description="Low complexity" evidence="1">
    <location>
        <begin position="391"/>
        <end position="400"/>
    </location>
</feature>
<dbReference type="Proteomes" id="UP000799436">
    <property type="component" value="Unassembled WGS sequence"/>
</dbReference>
<feature type="compositionally biased region" description="Polar residues" evidence="1">
    <location>
        <begin position="615"/>
        <end position="626"/>
    </location>
</feature>
<feature type="compositionally biased region" description="Low complexity" evidence="1">
    <location>
        <begin position="674"/>
        <end position="692"/>
    </location>
</feature>
<name>A0A6G1LBJ1_9PEZI</name>
<gene>
    <name evidence="2" type="ORF">EJ03DRAFT_326605</name>
</gene>
<feature type="region of interest" description="Disordered" evidence="1">
    <location>
        <begin position="316"/>
        <end position="693"/>
    </location>
</feature>
<dbReference type="InterPro" id="IPR042065">
    <property type="entry name" value="E3_ELL-like"/>
</dbReference>
<feature type="compositionally biased region" description="Basic and acidic residues" evidence="1">
    <location>
        <begin position="599"/>
        <end position="610"/>
    </location>
</feature>
<dbReference type="EMBL" id="ML995827">
    <property type="protein sequence ID" value="KAF2770206.1"/>
    <property type="molecule type" value="Genomic_DNA"/>
</dbReference>
<evidence type="ECO:0000313" key="3">
    <source>
        <dbReference type="Proteomes" id="UP000799436"/>
    </source>
</evidence>
<reference evidence="2" key="1">
    <citation type="journal article" date="2020" name="Stud. Mycol.">
        <title>101 Dothideomycetes genomes: a test case for predicting lifestyles and emergence of pathogens.</title>
        <authorList>
            <person name="Haridas S."/>
            <person name="Albert R."/>
            <person name="Binder M."/>
            <person name="Bloem J."/>
            <person name="Labutti K."/>
            <person name="Salamov A."/>
            <person name="Andreopoulos B."/>
            <person name="Baker S."/>
            <person name="Barry K."/>
            <person name="Bills G."/>
            <person name="Bluhm B."/>
            <person name="Cannon C."/>
            <person name="Castanera R."/>
            <person name="Culley D."/>
            <person name="Daum C."/>
            <person name="Ezra D."/>
            <person name="Gonzalez J."/>
            <person name="Henrissat B."/>
            <person name="Kuo A."/>
            <person name="Liang C."/>
            <person name="Lipzen A."/>
            <person name="Lutzoni F."/>
            <person name="Magnuson J."/>
            <person name="Mondo S."/>
            <person name="Nolan M."/>
            <person name="Ohm R."/>
            <person name="Pangilinan J."/>
            <person name="Park H.-J."/>
            <person name="Ramirez L."/>
            <person name="Alfaro M."/>
            <person name="Sun H."/>
            <person name="Tritt A."/>
            <person name="Yoshinaga Y."/>
            <person name="Zwiers L.-H."/>
            <person name="Turgeon B."/>
            <person name="Goodwin S."/>
            <person name="Spatafora J."/>
            <person name="Crous P."/>
            <person name="Grigoriev I."/>
        </authorList>
    </citation>
    <scope>NUCLEOTIDE SEQUENCE</scope>
    <source>
        <strain evidence="2">CBS 116005</strain>
    </source>
</reference>
<dbReference type="Gene3D" id="1.10.10.2670">
    <property type="entry name" value="E3 ubiquitin-protein ligase"/>
    <property type="match status" value="1"/>
</dbReference>
<organism evidence="2 3">
    <name type="scientific">Teratosphaeria nubilosa</name>
    <dbReference type="NCBI Taxonomy" id="161662"/>
    <lineage>
        <taxon>Eukaryota</taxon>
        <taxon>Fungi</taxon>
        <taxon>Dikarya</taxon>
        <taxon>Ascomycota</taxon>
        <taxon>Pezizomycotina</taxon>
        <taxon>Dothideomycetes</taxon>
        <taxon>Dothideomycetidae</taxon>
        <taxon>Mycosphaerellales</taxon>
        <taxon>Teratosphaeriaceae</taxon>
        <taxon>Teratosphaeria</taxon>
    </lineage>
</organism>
<dbReference type="AlphaFoldDB" id="A0A6G1LBJ1"/>
<feature type="region of interest" description="Disordered" evidence="1">
    <location>
        <begin position="162"/>
        <end position="196"/>
    </location>
</feature>
<evidence type="ECO:0000256" key="1">
    <source>
        <dbReference type="SAM" id="MobiDB-lite"/>
    </source>
</evidence>
<evidence type="ECO:0000313" key="2">
    <source>
        <dbReference type="EMBL" id="KAF2770206.1"/>
    </source>
</evidence>
<accession>A0A6G1LBJ1</accession>
<feature type="compositionally biased region" description="Polar residues" evidence="1">
    <location>
        <begin position="517"/>
        <end position="529"/>
    </location>
</feature>
<dbReference type="OrthoDB" id="2587563at2759"/>
<dbReference type="GO" id="GO:0016567">
    <property type="term" value="P:protein ubiquitination"/>
    <property type="evidence" value="ECO:0007669"/>
    <property type="project" value="UniProtKB-UniPathway"/>
</dbReference>
<dbReference type="UniPathway" id="UPA00143"/>
<feature type="compositionally biased region" description="Basic and acidic residues" evidence="1">
    <location>
        <begin position="408"/>
        <end position="424"/>
    </location>
</feature>